<sequence length="438" mass="49153">MAQESVLSPSGLTILQLPAELIEQCLRLCSNPTLIHLCRTSHFINELATRALYREISVCSVGALIRCCRTLAARPTTASALRSLSLYYPVSSTGYTQNLYDLIRRALDTAPELVHLRISTPDPRIVTALQFRSAHPELRNFHSQLTLSASLVEFLNQHPTLTSVEVSPFENTRLAKDCLPGIELPALGHFAGNAQILSKLDKKAKPRAAFISWDAMDQHPHLAIETLQSHNLRVLGCRRRGWNTDLFDIVSTSLPHILWLNVANLLAVDTPPTKEYLMAVKSHLTRFKKLQRLGLQCVDTWQMGDIQCVLEEDFQTVRSWGEACSSLQQIILPHSGTMGWYRVIDDLWIPDPRDQRGAAWLYRAVMRHEYPSWNRIVDCMKGRVSLCASTGEAFQQTQWTVRDSEMLVPSSSGIQAQEGSSSAKAWRDGSAHTAFVDL</sequence>
<comment type="caution">
    <text evidence="1">The sequence shown here is derived from an EMBL/GenBank/DDBJ whole genome shotgun (WGS) entry which is preliminary data.</text>
</comment>
<proteinExistence type="predicted"/>
<evidence type="ECO:0000313" key="2">
    <source>
        <dbReference type="Proteomes" id="UP000298030"/>
    </source>
</evidence>
<evidence type="ECO:0000313" key="1">
    <source>
        <dbReference type="EMBL" id="TEB30747.1"/>
    </source>
</evidence>
<accession>A0A4Y7T9A0</accession>
<keyword evidence="2" id="KW-1185">Reference proteome</keyword>
<reference evidence="1 2" key="1">
    <citation type="journal article" date="2019" name="Nat. Ecol. Evol.">
        <title>Megaphylogeny resolves global patterns of mushroom evolution.</title>
        <authorList>
            <person name="Varga T."/>
            <person name="Krizsan K."/>
            <person name="Foldi C."/>
            <person name="Dima B."/>
            <person name="Sanchez-Garcia M."/>
            <person name="Sanchez-Ramirez S."/>
            <person name="Szollosi G.J."/>
            <person name="Szarkandi J.G."/>
            <person name="Papp V."/>
            <person name="Albert L."/>
            <person name="Andreopoulos W."/>
            <person name="Angelini C."/>
            <person name="Antonin V."/>
            <person name="Barry K.W."/>
            <person name="Bougher N.L."/>
            <person name="Buchanan P."/>
            <person name="Buyck B."/>
            <person name="Bense V."/>
            <person name="Catcheside P."/>
            <person name="Chovatia M."/>
            <person name="Cooper J."/>
            <person name="Damon W."/>
            <person name="Desjardin D."/>
            <person name="Finy P."/>
            <person name="Geml J."/>
            <person name="Haridas S."/>
            <person name="Hughes K."/>
            <person name="Justo A."/>
            <person name="Karasinski D."/>
            <person name="Kautmanova I."/>
            <person name="Kiss B."/>
            <person name="Kocsube S."/>
            <person name="Kotiranta H."/>
            <person name="LaButti K.M."/>
            <person name="Lechner B.E."/>
            <person name="Liimatainen K."/>
            <person name="Lipzen A."/>
            <person name="Lukacs Z."/>
            <person name="Mihaltcheva S."/>
            <person name="Morgado L.N."/>
            <person name="Niskanen T."/>
            <person name="Noordeloos M.E."/>
            <person name="Ohm R.A."/>
            <person name="Ortiz-Santana B."/>
            <person name="Ovrebo C."/>
            <person name="Racz N."/>
            <person name="Riley R."/>
            <person name="Savchenko A."/>
            <person name="Shiryaev A."/>
            <person name="Soop K."/>
            <person name="Spirin V."/>
            <person name="Szebenyi C."/>
            <person name="Tomsovsky M."/>
            <person name="Tulloss R.E."/>
            <person name="Uehling J."/>
            <person name="Grigoriev I.V."/>
            <person name="Vagvolgyi C."/>
            <person name="Papp T."/>
            <person name="Martin F.M."/>
            <person name="Miettinen O."/>
            <person name="Hibbett D.S."/>
            <person name="Nagy L.G."/>
        </authorList>
    </citation>
    <scope>NUCLEOTIDE SEQUENCE [LARGE SCALE GENOMIC DNA]</scope>
    <source>
        <strain evidence="1 2">FP101781</strain>
    </source>
</reference>
<protein>
    <recommendedName>
        <fullName evidence="3">F-box domain-containing protein</fullName>
    </recommendedName>
</protein>
<name>A0A4Y7T9A0_COPMI</name>
<dbReference type="OrthoDB" id="3190489at2759"/>
<dbReference type="AlphaFoldDB" id="A0A4Y7T9A0"/>
<dbReference type="Proteomes" id="UP000298030">
    <property type="component" value="Unassembled WGS sequence"/>
</dbReference>
<dbReference type="EMBL" id="QPFP01000021">
    <property type="protein sequence ID" value="TEB30747.1"/>
    <property type="molecule type" value="Genomic_DNA"/>
</dbReference>
<organism evidence="1 2">
    <name type="scientific">Coprinellus micaceus</name>
    <name type="common">Glistening ink-cap mushroom</name>
    <name type="synonym">Coprinus micaceus</name>
    <dbReference type="NCBI Taxonomy" id="71717"/>
    <lineage>
        <taxon>Eukaryota</taxon>
        <taxon>Fungi</taxon>
        <taxon>Dikarya</taxon>
        <taxon>Basidiomycota</taxon>
        <taxon>Agaricomycotina</taxon>
        <taxon>Agaricomycetes</taxon>
        <taxon>Agaricomycetidae</taxon>
        <taxon>Agaricales</taxon>
        <taxon>Agaricineae</taxon>
        <taxon>Psathyrellaceae</taxon>
        <taxon>Coprinellus</taxon>
    </lineage>
</organism>
<gene>
    <name evidence="1" type="ORF">FA13DRAFT_1853153</name>
</gene>
<evidence type="ECO:0008006" key="3">
    <source>
        <dbReference type="Google" id="ProtNLM"/>
    </source>
</evidence>